<dbReference type="Gene3D" id="3.40.50.1010">
    <property type="entry name" value="5'-nuclease"/>
    <property type="match status" value="1"/>
</dbReference>
<evidence type="ECO:0000313" key="2">
    <source>
        <dbReference type="EMBL" id="KKS42314.1"/>
    </source>
</evidence>
<dbReference type="EMBL" id="LCCW01000019">
    <property type="protein sequence ID" value="KKS42314.1"/>
    <property type="molecule type" value="Genomic_DNA"/>
</dbReference>
<organism evidence="2 3">
    <name type="scientific">Candidatus Kuenenbacteria bacterium GW2011_GWA2_42_15</name>
    <dbReference type="NCBI Taxonomy" id="1618677"/>
    <lineage>
        <taxon>Bacteria</taxon>
        <taxon>Candidatus Kueneniibacteriota</taxon>
    </lineage>
</organism>
<dbReference type="SUPFAM" id="SSF88723">
    <property type="entry name" value="PIN domain-like"/>
    <property type="match status" value="1"/>
</dbReference>
<dbReference type="InterPro" id="IPR002716">
    <property type="entry name" value="PIN_dom"/>
</dbReference>
<dbReference type="Proteomes" id="UP000034516">
    <property type="component" value="Unassembled WGS sequence"/>
</dbReference>
<dbReference type="PANTHER" id="PTHR34610:SF3">
    <property type="entry name" value="SSL7007 PROTEIN"/>
    <property type="match status" value="1"/>
</dbReference>
<protein>
    <submittedName>
        <fullName evidence="2">PilT protein domain protein</fullName>
    </submittedName>
</protein>
<dbReference type="InterPro" id="IPR002850">
    <property type="entry name" value="PIN_toxin-like"/>
</dbReference>
<dbReference type="NCBIfam" id="TIGR00305">
    <property type="entry name" value="putative toxin-antitoxin system toxin component, PIN family"/>
    <property type="match status" value="1"/>
</dbReference>
<evidence type="ECO:0000313" key="3">
    <source>
        <dbReference type="Proteomes" id="UP000034516"/>
    </source>
</evidence>
<dbReference type="InterPro" id="IPR029060">
    <property type="entry name" value="PIN-like_dom_sf"/>
</dbReference>
<dbReference type="AlphaFoldDB" id="A0A0G0Z0N7"/>
<dbReference type="Pfam" id="PF13470">
    <property type="entry name" value="PIN_3"/>
    <property type="match status" value="1"/>
</dbReference>
<name>A0A0G0Z0N7_9BACT</name>
<evidence type="ECO:0000259" key="1">
    <source>
        <dbReference type="Pfam" id="PF13470"/>
    </source>
</evidence>
<sequence>MIKIVVDTNILMDAWVDNFSYARRIVDAVITGDILAVASHKIWREYQLILDRLVNDQKHYSLANNFAGAVEMVEVRKRVEVVKYDRDDNKFFACAEEAGAKYIISNDMHLIEVGEYRGIRAVKPKDFWLEYEASEKDGGDDWRNWAKRIMGK</sequence>
<proteinExistence type="predicted"/>
<reference evidence="2 3" key="1">
    <citation type="journal article" date="2015" name="Nature">
        <title>rRNA introns, odd ribosomes, and small enigmatic genomes across a large radiation of phyla.</title>
        <authorList>
            <person name="Brown C.T."/>
            <person name="Hug L.A."/>
            <person name="Thomas B.C."/>
            <person name="Sharon I."/>
            <person name="Castelle C.J."/>
            <person name="Singh A."/>
            <person name="Wilkins M.J."/>
            <person name="Williams K.H."/>
            <person name="Banfield J.F."/>
        </authorList>
    </citation>
    <scope>NUCLEOTIDE SEQUENCE [LARGE SCALE GENOMIC DNA]</scope>
</reference>
<gene>
    <name evidence="2" type="ORF">UV02_C0019G0003</name>
</gene>
<comment type="caution">
    <text evidence="2">The sequence shown here is derived from an EMBL/GenBank/DDBJ whole genome shotgun (WGS) entry which is preliminary data.</text>
</comment>
<feature type="domain" description="PIN" evidence="1">
    <location>
        <begin position="3"/>
        <end position="109"/>
    </location>
</feature>
<dbReference type="PANTHER" id="PTHR34610">
    <property type="entry name" value="SSL7007 PROTEIN"/>
    <property type="match status" value="1"/>
</dbReference>
<accession>A0A0G0Z0N7</accession>